<keyword evidence="6" id="KW-1185">Reference proteome</keyword>
<proteinExistence type="inferred from homology"/>
<keyword evidence="3" id="KW-0067">ATP-binding</keyword>
<dbReference type="SUPFAM" id="SSF52540">
    <property type="entry name" value="P-loop containing nucleoside triphosphate hydrolases"/>
    <property type="match status" value="1"/>
</dbReference>
<comment type="caution">
    <text evidence="5">The sequence shown here is derived from an EMBL/GenBank/DDBJ whole genome shotgun (WGS) entry which is preliminary data.</text>
</comment>
<dbReference type="GO" id="GO:0005524">
    <property type="term" value="F:ATP binding"/>
    <property type="evidence" value="ECO:0007669"/>
    <property type="project" value="UniProtKB-KW"/>
</dbReference>
<dbReference type="InterPro" id="IPR027417">
    <property type="entry name" value="P-loop_NTPase"/>
</dbReference>
<feature type="compositionally biased region" description="Pro residues" evidence="4">
    <location>
        <begin position="42"/>
        <end position="59"/>
    </location>
</feature>
<evidence type="ECO:0000256" key="2">
    <source>
        <dbReference type="ARBA" id="ARBA00022741"/>
    </source>
</evidence>
<evidence type="ECO:0000313" key="5">
    <source>
        <dbReference type="EMBL" id="GMI20307.1"/>
    </source>
</evidence>
<evidence type="ECO:0000313" key="6">
    <source>
        <dbReference type="Proteomes" id="UP001165065"/>
    </source>
</evidence>
<dbReference type="GO" id="GO:0005739">
    <property type="term" value="C:mitochondrion"/>
    <property type="evidence" value="ECO:0007669"/>
    <property type="project" value="TreeGrafter"/>
</dbReference>
<dbReference type="Gene3D" id="3.40.50.300">
    <property type="entry name" value="P-loop containing nucleotide triphosphate hydrolases"/>
    <property type="match status" value="1"/>
</dbReference>
<evidence type="ECO:0008006" key="7">
    <source>
        <dbReference type="Google" id="ProtNLM"/>
    </source>
</evidence>
<evidence type="ECO:0000256" key="3">
    <source>
        <dbReference type="ARBA" id="ARBA00022840"/>
    </source>
</evidence>
<dbReference type="Pfam" id="PF03969">
    <property type="entry name" value="AFG1_ATPase"/>
    <property type="match status" value="1"/>
</dbReference>
<sequence length="428" mass="47723">MSVTTQLRNLVASNALRESAGQMKVAKKLTRLGSYLSEYTSVPPPSPTSPPPSSPPPRIPRGIFLHGSVGSGKSMMMDMFHSTLPPSSSRRTHFHAFMEDVHRRIRRIKEAEIGTENRTARQIIEDSRSGKFKDAPDPIRQVGMEMAGETRVLCFDEFQVTDVADAVILTTLFDTLFSSGVVVVATSNREIDSLYEGGVNEEYFKGTRELIKNYCMEVKIQEDTDFRVGRGGGVGGEGEGYWFSDRGELEDMVDLEDMGEVELSLPWGRKFILDRGNLERKTLLVDFDTLCDSYVGSAEYRAIAQNFSHVYLSGVPVMTLKDHDKARRFITLIDEMYEGGVRMAIHAEGGVGVGDIMGEGGEAEEEWIGDDDVTAQGVGGGTKWLDVRTTGGRMMGELASVKELRWAFKRAESRIREMCGVLWWEREE</sequence>
<dbReference type="EMBL" id="BRYA01000507">
    <property type="protein sequence ID" value="GMI20307.1"/>
    <property type="molecule type" value="Genomic_DNA"/>
</dbReference>
<feature type="region of interest" description="Disordered" evidence="4">
    <location>
        <begin position="37"/>
        <end position="61"/>
    </location>
</feature>
<dbReference type="NCBIfam" id="NF040713">
    <property type="entry name" value="ZapE"/>
    <property type="match status" value="1"/>
</dbReference>
<keyword evidence="2" id="KW-0547">Nucleotide-binding</keyword>
<dbReference type="Proteomes" id="UP001165065">
    <property type="component" value="Unassembled WGS sequence"/>
</dbReference>
<protein>
    <recommendedName>
        <fullName evidence="7">AFG1-like ATPase</fullName>
    </recommendedName>
</protein>
<dbReference type="InterPro" id="IPR005654">
    <property type="entry name" value="ATPase_AFG1-like"/>
</dbReference>
<name>A0A9W7FWN8_9STRA</name>
<accession>A0A9W7FWN8</accession>
<reference evidence="6" key="1">
    <citation type="journal article" date="2023" name="Commun. Biol.">
        <title>Genome analysis of Parmales, the sister group of diatoms, reveals the evolutionary specialization of diatoms from phago-mixotrophs to photoautotrophs.</title>
        <authorList>
            <person name="Ban H."/>
            <person name="Sato S."/>
            <person name="Yoshikawa S."/>
            <person name="Yamada K."/>
            <person name="Nakamura Y."/>
            <person name="Ichinomiya M."/>
            <person name="Sato N."/>
            <person name="Blanc-Mathieu R."/>
            <person name="Endo H."/>
            <person name="Kuwata A."/>
            <person name="Ogata H."/>
        </authorList>
    </citation>
    <scope>NUCLEOTIDE SEQUENCE [LARGE SCALE GENOMIC DNA]</scope>
</reference>
<comment type="similarity">
    <text evidence="1">Belongs to the AFG1 ATPase family.</text>
</comment>
<dbReference type="PANTHER" id="PTHR12169:SF6">
    <property type="entry name" value="AFG1-LIKE ATPASE"/>
    <property type="match status" value="1"/>
</dbReference>
<dbReference type="AlphaFoldDB" id="A0A9W7FWN8"/>
<organism evidence="5 6">
    <name type="scientific">Triparma columacea</name>
    <dbReference type="NCBI Taxonomy" id="722753"/>
    <lineage>
        <taxon>Eukaryota</taxon>
        <taxon>Sar</taxon>
        <taxon>Stramenopiles</taxon>
        <taxon>Ochrophyta</taxon>
        <taxon>Bolidophyceae</taxon>
        <taxon>Parmales</taxon>
        <taxon>Triparmaceae</taxon>
        <taxon>Triparma</taxon>
    </lineage>
</organism>
<gene>
    <name evidence="5" type="ORF">TrCOL_g12280</name>
</gene>
<dbReference type="OrthoDB" id="548867at2759"/>
<evidence type="ECO:0000256" key="4">
    <source>
        <dbReference type="SAM" id="MobiDB-lite"/>
    </source>
</evidence>
<evidence type="ECO:0000256" key="1">
    <source>
        <dbReference type="ARBA" id="ARBA00010322"/>
    </source>
</evidence>
<dbReference type="PANTHER" id="PTHR12169">
    <property type="entry name" value="ATPASE N2B"/>
    <property type="match status" value="1"/>
</dbReference>
<dbReference type="GO" id="GO:0016887">
    <property type="term" value="F:ATP hydrolysis activity"/>
    <property type="evidence" value="ECO:0007669"/>
    <property type="project" value="InterPro"/>
</dbReference>